<organism evidence="10 11">
    <name type="scientific">[Candida] arabinofermentans NRRL YB-2248</name>
    <dbReference type="NCBI Taxonomy" id="983967"/>
    <lineage>
        <taxon>Eukaryota</taxon>
        <taxon>Fungi</taxon>
        <taxon>Dikarya</taxon>
        <taxon>Ascomycota</taxon>
        <taxon>Saccharomycotina</taxon>
        <taxon>Pichiomycetes</taxon>
        <taxon>Pichiales</taxon>
        <taxon>Pichiaceae</taxon>
        <taxon>Ogataea</taxon>
        <taxon>Ogataea/Candida clade</taxon>
    </lineage>
</organism>
<dbReference type="SUPFAM" id="SSF103473">
    <property type="entry name" value="MFS general substrate transporter"/>
    <property type="match status" value="1"/>
</dbReference>
<gene>
    <name evidence="10" type="ORF">CANARDRAFT_29689</name>
</gene>
<evidence type="ECO:0000256" key="2">
    <source>
        <dbReference type="ARBA" id="ARBA00008335"/>
    </source>
</evidence>
<keyword evidence="6 9" id="KW-1133">Transmembrane helix</keyword>
<dbReference type="InterPro" id="IPR036259">
    <property type="entry name" value="MFS_trans_sf"/>
</dbReference>
<feature type="transmembrane region" description="Helical" evidence="9">
    <location>
        <begin position="400"/>
        <end position="422"/>
    </location>
</feature>
<reference evidence="11" key="1">
    <citation type="submission" date="2016-04" db="EMBL/GenBank/DDBJ databases">
        <title>Comparative genomics of biotechnologically important yeasts.</title>
        <authorList>
            <consortium name="DOE Joint Genome Institute"/>
            <person name="Riley R."/>
            <person name="Haridas S."/>
            <person name="Wolfe K.H."/>
            <person name="Lopes M.R."/>
            <person name="Hittinger C.T."/>
            <person name="Goker M."/>
            <person name="Salamov A."/>
            <person name="Wisecaver J."/>
            <person name="Long T.M."/>
            <person name="Aerts A.L."/>
            <person name="Barry K."/>
            <person name="Choi C."/>
            <person name="Clum A."/>
            <person name="Coughlan A.Y."/>
            <person name="Deshpande S."/>
            <person name="Douglass A.P."/>
            <person name="Hanson S.J."/>
            <person name="Klenk H.-P."/>
            <person name="Labutti K."/>
            <person name="Lapidus A."/>
            <person name="Lindquist E."/>
            <person name="Lipzen A."/>
            <person name="Meier-Kolthoff J.P."/>
            <person name="Ohm R.A."/>
            <person name="Otillar R.P."/>
            <person name="Pangilinan J."/>
            <person name="Peng Y."/>
            <person name="Rokas A."/>
            <person name="Rosa C.A."/>
            <person name="Scheuner C."/>
            <person name="Sibirny A.A."/>
            <person name="Slot J.C."/>
            <person name="Stielow J.B."/>
            <person name="Sun H."/>
            <person name="Kurtzman C.P."/>
            <person name="Blackwell M."/>
            <person name="Grigoriev I.V."/>
            <person name="Jeffries T.W."/>
        </authorList>
    </citation>
    <scope>NUCLEOTIDE SEQUENCE [LARGE SCALE GENOMIC DNA]</scope>
    <source>
        <strain evidence="11">NRRL YB-2248</strain>
    </source>
</reference>
<evidence type="ECO:0000256" key="5">
    <source>
        <dbReference type="ARBA" id="ARBA00022692"/>
    </source>
</evidence>
<comment type="subcellular location">
    <subcellularLocation>
        <location evidence="1">Vacuole membrane</location>
        <topology evidence="1">Multi-pass membrane protein</topology>
    </subcellularLocation>
</comment>
<dbReference type="PANTHER" id="PTHR21576">
    <property type="entry name" value="UNCHARACTERIZED NODULIN-LIKE PROTEIN"/>
    <property type="match status" value="1"/>
</dbReference>
<feature type="transmembrane region" description="Helical" evidence="9">
    <location>
        <begin position="30"/>
        <end position="53"/>
    </location>
</feature>
<dbReference type="PANTHER" id="PTHR21576:SF45">
    <property type="entry name" value="TRANSPORTER MCH1-RELATED"/>
    <property type="match status" value="1"/>
</dbReference>
<dbReference type="AlphaFoldDB" id="A0A1E4SW25"/>
<evidence type="ECO:0000256" key="3">
    <source>
        <dbReference type="ARBA" id="ARBA00022448"/>
    </source>
</evidence>
<feature type="transmembrane region" description="Helical" evidence="9">
    <location>
        <begin position="156"/>
        <end position="174"/>
    </location>
</feature>
<proteinExistence type="inferred from homology"/>
<comment type="similarity">
    <text evidence="2">Belongs to the major facilitator superfamily.</text>
</comment>
<evidence type="ECO:0000313" key="10">
    <source>
        <dbReference type="EMBL" id="ODV83694.1"/>
    </source>
</evidence>
<evidence type="ECO:0000256" key="7">
    <source>
        <dbReference type="ARBA" id="ARBA00023136"/>
    </source>
</evidence>
<feature type="transmembrane region" description="Helical" evidence="9">
    <location>
        <begin position="341"/>
        <end position="362"/>
    </location>
</feature>
<sequence>MAPISKIENALTFHIRRYLSDRYTLDQIRLWSFIVSLLTCLVDASVATFSMFTPQFIAKLGYDQFKINIIAGSMSVGLYLTLPILGYIADSYGMVLLSLVNFALIPGYILATASYEFNLNFLVMAFAFFVIGTATSGAYFASLLNCAHIYPERKGLSISLPVALYGFSSVLYSFAFKLDFFKDEEGEMNIRNTFLFLAGLYFFSSSFNWIASCISTIEKEILLDLEGEDSDYKIYDPTESSPLLLPVTSNAENIEELKSQEQKYKEFLKDPTMKLTYVSLLLIGGVIDLYMANMGSLSMVVGHPELNSVSTQVIIFSVSSTFVRLIAGVVSDYFNDTYRTVQLLMCCMGLVLASFVLVAINYDYLNIISALCGAGTGSTYTILPNLVAMIWGVDILGSTWGFFLSAPSFGSMIFGVLYAIRFDTACVSITKAGRSVFTYYCLTLPFGMFAGGTFLGAATIYLCWILSWSKRT</sequence>
<feature type="transmembrane region" description="Helical" evidence="9">
    <location>
        <begin position="194"/>
        <end position="211"/>
    </location>
</feature>
<keyword evidence="3" id="KW-0813">Transport</keyword>
<dbReference type="GO" id="GO:0022857">
    <property type="term" value="F:transmembrane transporter activity"/>
    <property type="evidence" value="ECO:0007669"/>
    <property type="project" value="InterPro"/>
</dbReference>
<dbReference type="OrthoDB" id="199930at2759"/>
<accession>A0A1E4SW25</accession>
<evidence type="ECO:0000256" key="9">
    <source>
        <dbReference type="SAM" id="Phobius"/>
    </source>
</evidence>
<evidence type="ECO:0000256" key="6">
    <source>
        <dbReference type="ARBA" id="ARBA00022989"/>
    </source>
</evidence>
<feature type="transmembrane region" description="Helical" evidence="9">
    <location>
        <begin position="121"/>
        <end position="144"/>
    </location>
</feature>
<dbReference type="Pfam" id="PF07690">
    <property type="entry name" value="MFS_1"/>
    <property type="match status" value="1"/>
</dbReference>
<evidence type="ECO:0000313" key="11">
    <source>
        <dbReference type="Proteomes" id="UP000094801"/>
    </source>
</evidence>
<dbReference type="Gene3D" id="1.20.1250.20">
    <property type="entry name" value="MFS general substrate transporter like domains"/>
    <property type="match status" value="1"/>
</dbReference>
<feature type="transmembrane region" description="Helical" evidence="9">
    <location>
        <begin position="442"/>
        <end position="466"/>
    </location>
</feature>
<protein>
    <recommendedName>
        <fullName evidence="8">Probable transporter MCH1</fullName>
    </recommendedName>
</protein>
<keyword evidence="5 9" id="KW-0812">Transmembrane</keyword>
<keyword evidence="11" id="KW-1185">Reference proteome</keyword>
<keyword evidence="4" id="KW-0926">Vacuole</keyword>
<evidence type="ECO:0000256" key="1">
    <source>
        <dbReference type="ARBA" id="ARBA00004128"/>
    </source>
</evidence>
<dbReference type="Proteomes" id="UP000094801">
    <property type="component" value="Unassembled WGS sequence"/>
</dbReference>
<name>A0A1E4SW25_9ASCO</name>
<feature type="transmembrane region" description="Helical" evidence="9">
    <location>
        <begin position="95"/>
        <end position="115"/>
    </location>
</feature>
<feature type="transmembrane region" description="Helical" evidence="9">
    <location>
        <begin position="368"/>
        <end position="393"/>
    </location>
</feature>
<feature type="transmembrane region" description="Helical" evidence="9">
    <location>
        <begin position="65"/>
        <end position="88"/>
    </location>
</feature>
<dbReference type="GO" id="GO:0000329">
    <property type="term" value="C:fungal-type vacuole membrane"/>
    <property type="evidence" value="ECO:0007669"/>
    <property type="project" value="TreeGrafter"/>
</dbReference>
<evidence type="ECO:0000256" key="8">
    <source>
        <dbReference type="ARBA" id="ARBA00039330"/>
    </source>
</evidence>
<feature type="transmembrane region" description="Helical" evidence="9">
    <location>
        <begin position="275"/>
        <end position="293"/>
    </location>
</feature>
<dbReference type="EMBL" id="KV453861">
    <property type="protein sequence ID" value="ODV83694.1"/>
    <property type="molecule type" value="Genomic_DNA"/>
</dbReference>
<keyword evidence="7 9" id="KW-0472">Membrane</keyword>
<dbReference type="STRING" id="983967.A0A1E4SW25"/>
<dbReference type="InterPro" id="IPR011701">
    <property type="entry name" value="MFS"/>
</dbReference>
<feature type="transmembrane region" description="Helical" evidence="9">
    <location>
        <begin position="313"/>
        <end position="334"/>
    </location>
</feature>
<evidence type="ECO:0000256" key="4">
    <source>
        <dbReference type="ARBA" id="ARBA00022554"/>
    </source>
</evidence>